<name>A0A8X6RAD6_TRICX</name>
<evidence type="ECO:0000313" key="2">
    <source>
        <dbReference type="Proteomes" id="UP000887159"/>
    </source>
</evidence>
<dbReference type="AlphaFoldDB" id="A0A8X6RAD6"/>
<comment type="caution">
    <text evidence="1">The sequence shown here is derived from an EMBL/GenBank/DDBJ whole genome shotgun (WGS) entry which is preliminary data.</text>
</comment>
<gene>
    <name evidence="1" type="primary">X975_14702</name>
    <name evidence="1" type="ORF">TNCV_2575591</name>
</gene>
<reference evidence="1" key="1">
    <citation type="submission" date="2020-08" db="EMBL/GenBank/DDBJ databases">
        <title>Multicomponent nature underlies the extraordinary mechanical properties of spider dragline silk.</title>
        <authorList>
            <person name="Kono N."/>
            <person name="Nakamura H."/>
            <person name="Mori M."/>
            <person name="Yoshida Y."/>
            <person name="Ohtoshi R."/>
            <person name="Malay A.D."/>
            <person name="Moran D.A.P."/>
            <person name="Tomita M."/>
            <person name="Numata K."/>
            <person name="Arakawa K."/>
        </authorList>
    </citation>
    <scope>NUCLEOTIDE SEQUENCE</scope>
</reference>
<dbReference type="InterPro" id="IPR036397">
    <property type="entry name" value="RNaseH_sf"/>
</dbReference>
<accession>A0A8X6RAD6</accession>
<organism evidence="1 2">
    <name type="scientific">Trichonephila clavipes</name>
    <name type="common">Golden silk orbweaver</name>
    <name type="synonym">Nephila clavipes</name>
    <dbReference type="NCBI Taxonomy" id="2585209"/>
    <lineage>
        <taxon>Eukaryota</taxon>
        <taxon>Metazoa</taxon>
        <taxon>Ecdysozoa</taxon>
        <taxon>Arthropoda</taxon>
        <taxon>Chelicerata</taxon>
        <taxon>Arachnida</taxon>
        <taxon>Araneae</taxon>
        <taxon>Araneomorphae</taxon>
        <taxon>Entelegynae</taxon>
        <taxon>Araneoidea</taxon>
        <taxon>Nephilidae</taxon>
        <taxon>Trichonephila</taxon>
    </lineage>
</organism>
<proteinExistence type="predicted"/>
<sequence length="117" mass="13611">MTPRRNKEKFQQPSEFEQGRIIDLREGGFSYRAIEARVQRNSSTVIRYAGERCLPECVIERHGRLTTGVMVWGAILYHGRSNLLRIEGNFNRNRYASEMQQTEVVPFLQGIPEAIFH</sequence>
<evidence type="ECO:0000313" key="1">
    <source>
        <dbReference type="EMBL" id="GFX88852.1"/>
    </source>
</evidence>
<dbReference type="Proteomes" id="UP000887159">
    <property type="component" value="Unassembled WGS sequence"/>
</dbReference>
<dbReference type="GO" id="GO:0003676">
    <property type="term" value="F:nucleic acid binding"/>
    <property type="evidence" value="ECO:0007669"/>
    <property type="project" value="InterPro"/>
</dbReference>
<dbReference type="EMBL" id="BMAU01021062">
    <property type="protein sequence ID" value="GFX88852.1"/>
    <property type="molecule type" value="Genomic_DNA"/>
</dbReference>
<dbReference type="Gene3D" id="3.30.420.10">
    <property type="entry name" value="Ribonuclease H-like superfamily/Ribonuclease H"/>
    <property type="match status" value="1"/>
</dbReference>
<keyword evidence="2" id="KW-1185">Reference proteome</keyword>
<protein>
    <submittedName>
        <fullName evidence="1">Transposable element Tc1 transposase</fullName>
    </submittedName>
</protein>